<dbReference type="GO" id="GO:0022857">
    <property type="term" value="F:transmembrane transporter activity"/>
    <property type="evidence" value="ECO:0007669"/>
    <property type="project" value="TreeGrafter"/>
</dbReference>
<dbReference type="KEGG" id="dalk:DSCA_37900"/>
<name>A0A5K7YNL5_9BACT</name>
<sequence>MLELSPEAVTILMFTGLIAGLLMGHSLAFVLGGLAVIFGLLGWGPGCFYMFAGRIYNIMDNYILIAIPLFILMARFLDGSGVAEKLFDAMRYLFGPVRGGIAIAVIVVSTLFGACTGIIGASVVTMGLLGLPLMLKYGYDKRLSCGCITAGGALGILIPPSIMLIVMANQANLSVGKLFAGAIGPGLVLSGLYIGYILIKCGLNPKLGPPISKEEREAVSNKDITLMVLRSMVPPLILILGVLGSIFLGVATPTEASGVGAMLAFFLVVAYRKINWKGFYEVLKETAVTTSMVLIVLCGATCFTGVFLGLGGGDVVRNLILGVGFGKWGTFIVMMIILFFLGMFIDWIGIVMIVFPIFLPIAEQLGFDKLWFVVIIAVMLQDSFLTPPFGYALFYLKGVAPPEVKTKDIYWGSFPFWRLMELGLVICVLFPKTITWLPSILVD</sequence>
<keyword evidence="3" id="KW-0997">Cell inner membrane</keyword>
<dbReference type="NCBIfam" id="TIGR00786">
    <property type="entry name" value="dctM"/>
    <property type="match status" value="1"/>
</dbReference>
<evidence type="ECO:0000256" key="6">
    <source>
        <dbReference type="ARBA" id="ARBA00023136"/>
    </source>
</evidence>
<dbReference type="GO" id="GO:0005886">
    <property type="term" value="C:plasma membrane"/>
    <property type="evidence" value="ECO:0007669"/>
    <property type="project" value="UniProtKB-SubCell"/>
</dbReference>
<evidence type="ECO:0000256" key="3">
    <source>
        <dbReference type="ARBA" id="ARBA00022519"/>
    </source>
</evidence>
<feature type="transmembrane region" description="Helical" evidence="7">
    <location>
        <begin position="370"/>
        <end position="396"/>
    </location>
</feature>
<proteinExistence type="predicted"/>
<evidence type="ECO:0000259" key="8">
    <source>
        <dbReference type="Pfam" id="PF06808"/>
    </source>
</evidence>
<dbReference type="PANTHER" id="PTHR33362">
    <property type="entry name" value="SIALIC ACID TRAP TRANSPORTER PERMEASE PROTEIN SIAT-RELATED"/>
    <property type="match status" value="1"/>
</dbReference>
<dbReference type="PANTHER" id="PTHR33362:SF7">
    <property type="entry name" value="SLL1103 PROTEIN"/>
    <property type="match status" value="1"/>
</dbReference>
<feature type="transmembrane region" description="Helical" evidence="7">
    <location>
        <begin position="232"/>
        <end position="250"/>
    </location>
</feature>
<keyword evidence="5 7" id="KW-1133">Transmembrane helix</keyword>
<gene>
    <name evidence="9" type="ORF">DSCA_37900</name>
</gene>
<reference evidence="9 10" key="1">
    <citation type="submission" date="2019-11" db="EMBL/GenBank/DDBJ databases">
        <title>Comparative genomics of hydrocarbon-degrading Desulfosarcina strains.</title>
        <authorList>
            <person name="Watanabe M."/>
            <person name="Kojima H."/>
            <person name="Fukui M."/>
        </authorList>
    </citation>
    <scope>NUCLEOTIDE SEQUENCE [LARGE SCALE GENOMIC DNA]</scope>
    <source>
        <strain evidence="9 10">PL12</strain>
    </source>
</reference>
<feature type="transmembrane region" description="Helical" evidence="7">
    <location>
        <begin position="62"/>
        <end position="81"/>
    </location>
</feature>
<evidence type="ECO:0000256" key="1">
    <source>
        <dbReference type="ARBA" id="ARBA00004429"/>
    </source>
</evidence>
<feature type="transmembrane region" description="Helical" evidence="7">
    <location>
        <begin position="178"/>
        <end position="199"/>
    </location>
</feature>
<feature type="transmembrane region" description="Helical" evidence="7">
    <location>
        <begin position="286"/>
        <end position="311"/>
    </location>
</feature>
<evidence type="ECO:0000313" key="10">
    <source>
        <dbReference type="Proteomes" id="UP000427906"/>
    </source>
</evidence>
<dbReference type="PIRSF" id="PIRSF006066">
    <property type="entry name" value="HI0050"/>
    <property type="match status" value="1"/>
</dbReference>
<dbReference type="InterPro" id="IPR010656">
    <property type="entry name" value="DctM"/>
</dbReference>
<evidence type="ECO:0000256" key="5">
    <source>
        <dbReference type="ARBA" id="ARBA00022989"/>
    </source>
</evidence>
<dbReference type="InterPro" id="IPR004681">
    <property type="entry name" value="TRAP_DctM"/>
</dbReference>
<keyword evidence="10" id="KW-1185">Reference proteome</keyword>
<evidence type="ECO:0000256" key="2">
    <source>
        <dbReference type="ARBA" id="ARBA00022475"/>
    </source>
</evidence>
<keyword evidence="2" id="KW-1003">Cell membrane</keyword>
<accession>A0A5K7YNL5</accession>
<dbReference type="OrthoDB" id="9785600at2"/>
<dbReference type="RefSeq" id="WP_155317853.1">
    <property type="nucleotide sequence ID" value="NZ_AP021874.1"/>
</dbReference>
<feature type="transmembrane region" description="Helical" evidence="7">
    <location>
        <begin position="12"/>
        <end position="41"/>
    </location>
</feature>
<comment type="subcellular location">
    <subcellularLocation>
        <location evidence="1">Cell inner membrane</location>
        <topology evidence="1">Multi-pass membrane protein</topology>
    </subcellularLocation>
</comment>
<feature type="transmembrane region" description="Helical" evidence="7">
    <location>
        <begin position="331"/>
        <end position="358"/>
    </location>
</feature>
<feature type="transmembrane region" description="Helical" evidence="7">
    <location>
        <begin position="101"/>
        <end position="131"/>
    </location>
</feature>
<evidence type="ECO:0000313" key="9">
    <source>
        <dbReference type="EMBL" id="BBO69860.1"/>
    </source>
</evidence>
<feature type="transmembrane region" description="Helical" evidence="7">
    <location>
        <begin position="143"/>
        <end position="166"/>
    </location>
</feature>
<feature type="transmembrane region" description="Helical" evidence="7">
    <location>
        <begin position="256"/>
        <end position="274"/>
    </location>
</feature>
<protein>
    <submittedName>
        <fullName evidence="9">C4-dicarboxylate ABC transporter</fullName>
    </submittedName>
</protein>
<dbReference type="Proteomes" id="UP000427906">
    <property type="component" value="Chromosome"/>
</dbReference>
<dbReference type="EMBL" id="AP021874">
    <property type="protein sequence ID" value="BBO69860.1"/>
    <property type="molecule type" value="Genomic_DNA"/>
</dbReference>
<evidence type="ECO:0000256" key="4">
    <source>
        <dbReference type="ARBA" id="ARBA00022692"/>
    </source>
</evidence>
<feature type="domain" description="TRAP C4-dicarboxylate transport system permease DctM subunit" evidence="8">
    <location>
        <begin position="15"/>
        <end position="432"/>
    </location>
</feature>
<organism evidence="9 10">
    <name type="scientific">Desulfosarcina alkanivorans</name>
    <dbReference type="NCBI Taxonomy" id="571177"/>
    <lineage>
        <taxon>Bacteria</taxon>
        <taxon>Pseudomonadati</taxon>
        <taxon>Thermodesulfobacteriota</taxon>
        <taxon>Desulfobacteria</taxon>
        <taxon>Desulfobacterales</taxon>
        <taxon>Desulfosarcinaceae</taxon>
        <taxon>Desulfosarcina</taxon>
    </lineage>
</organism>
<keyword evidence="4 7" id="KW-0812">Transmembrane</keyword>
<dbReference type="AlphaFoldDB" id="A0A5K7YNL5"/>
<feature type="transmembrane region" description="Helical" evidence="7">
    <location>
        <begin position="416"/>
        <end position="437"/>
    </location>
</feature>
<keyword evidence="6 7" id="KW-0472">Membrane</keyword>
<dbReference type="Pfam" id="PF06808">
    <property type="entry name" value="DctM"/>
    <property type="match status" value="1"/>
</dbReference>
<evidence type="ECO:0000256" key="7">
    <source>
        <dbReference type="SAM" id="Phobius"/>
    </source>
</evidence>